<dbReference type="InterPro" id="IPR005468">
    <property type="entry name" value="Avidin/str"/>
</dbReference>
<evidence type="ECO:0000256" key="4">
    <source>
        <dbReference type="ARBA" id="ARBA00022729"/>
    </source>
</evidence>
<protein>
    <recommendedName>
        <fullName evidence="10">Avidin family protein</fullName>
    </recommendedName>
</protein>
<keyword evidence="6" id="KW-0325">Glycoprotein</keyword>
<keyword evidence="3" id="KW-0964">Secreted</keyword>
<reference evidence="9" key="1">
    <citation type="submission" date="2018-06" db="EMBL/GenBank/DDBJ databases">
        <authorList>
            <person name="Zhirakovskaya E."/>
        </authorList>
    </citation>
    <scope>NUCLEOTIDE SEQUENCE</scope>
</reference>
<dbReference type="InterPro" id="IPR036896">
    <property type="entry name" value="Avidin-like_sf"/>
</dbReference>
<evidence type="ECO:0000313" key="9">
    <source>
        <dbReference type="EMBL" id="VAX33423.1"/>
    </source>
</evidence>
<dbReference type="SUPFAM" id="SSF50876">
    <property type="entry name" value="Avidin/streptavidin"/>
    <property type="match status" value="1"/>
</dbReference>
<dbReference type="InterPro" id="IPR051764">
    <property type="entry name" value="Avidin/Streptavidin-rel"/>
</dbReference>
<dbReference type="Gene3D" id="2.40.128.30">
    <property type="entry name" value="Avidin-like"/>
    <property type="match status" value="1"/>
</dbReference>
<feature type="region of interest" description="Disordered" evidence="8">
    <location>
        <begin position="117"/>
        <end position="141"/>
    </location>
</feature>
<dbReference type="EMBL" id="UOGH01000296">
    <property type="protein sequence ID" value="VAX33423.1"/>
    <property type="molecule type" value="Genomic_DNA"/>
</dbReference>
<evidence type="ECO:0008006" key="10">
    <source>
        <dbReference type="Google" id="ProtNLM"/>
    </source>
</evidence>
<comment type="subcellular location">
    <subcellularLocation>
        <location evidence="1">Secreted</location>
    </subcellularLocation>
</comment>
<evidence type="ECO:0000256" key="8">
    <source>
        <dbReference type="SAM" id="MobiDB-lite"/>
    </source>
</evidence>
<keyword evidence="7" id="KW-0092">Biotin</keyword>
<evidence type="ECO:0000256" key="5">
    <source>
        <dbReference type="ARBA" id="ARBA00023157"/>
    </source>
</evidence>
<dbReference type="InterPro" id="IPR005469">
    <property type="entry name" value="Avidin"/>
</dbReference>
<sequence length="141" mass="15195">MGLEGAWYNELGSEMNLQVEGNSVSGTYQTAVGDAQGIYNLAGTTDTEPYGQSQAVGFTVAWVNKSGNSHSVTAWSGQLQMIDGQEILTATWLLTQETDPGHDWASTLVGMDVFTRNKPSKTESEKRAKLAPWSHPAKSGK</sequence>
<keyword evidence="4" id="KW-0732">Signal</keyword>
<comment type="similarity">
    <text evidence="2">Belongs to the avidin/streptavidin family.</text>
</comment>
<name>A0A3B1D9B4_9ZZZZ</name>
<dbReference type="PANTHER" id="PTHR34399:SF3">
    <property type="entry name" value="AVID PROTEIN-RELATED"/>
    <property type="match status" value="1"/>
</dbReference>
<evidence type="ECO:0000256" key="2">
    <source>
        <dbReference type="ARBA" id="ARBA00006297"/>
    </source>
</evidence>
<evidence type="ECO:0000256" key="6">
    <source>
        <dbReference type="ARBA" id="ARBA00023180"/>
    </source>
</evidence>
<dbReference type="PROSITE" id="PS51326">
    <property type="entry name" value="AVIDIN_2"/>
    <property type="match status" value="1"/>
</dbReference>
<organism evidence="9">
    <name type="scientific">hydrothermal vent metagenome</name>
    <dbReference type="NCBI Taxonomy" id="652676"/>
    <lineage>
        <taxon>unclassified sequences</taxon>
        <taxon>metagenomes</taxon>
        <taxon>ecological metagenomes</taxon>
    </lineage>
</organism>
<gene>
    <name evidence="9" type="ORF">MNBD_NITROSPIRAE02-980</name>
</gene>
<dbReference type="PRINTS" id="PR00709">
    <property type="entry name" value="AVIDIN"/>
</dbReference>
<accession>A0A3B1D9B4</accession>
<proteinExistence type="inferred from homology"/>
<evidence type="ECO:0000256" key="3">
    <source>
        <dbReference type="ARBA" id="ARBA00022525"/>
    </source>
</evidence>
<dbReference type="GO" id="GO:0005576">
    <property type="term" value="C:extracellular region"/>
    <property type="evidence" value="ECO:0007669"/>
    <property type="project" value="UniProtKB-SubCell"/>
</dbReference>
<evidence type="ECO:0000256" key="1">
    <source>
        <dbReference type="ARBA" id="ARBA00004613"/>
    </source>
</evidence>
<dbReference type="PANTHER" id="PTHR34399">
    <property type="entry name" value="AVIDIN-RELATED"/>
    <property type="match status" value="1"/>
</dbReference>
<dbReference type="AlphaFoldDB" id="A0A3B1D9B4"/>
<evidence type="ECO:0000256" key="7">
    <source>
        <dbReference type="ARBA" id="ARBA00023267"/>
    </source>
</evidence>
<dbReference type="Pfam" id="PF01382">
    <property type="entry name" value="Avidin"/>
    <property type="match status" value="1"/>
</dbReference>
<dbReference type="GO" id="GO:0009374">
    <property type="term" value="F:biotin binding"/>
    <property type="evidence" value="ECO:0007669"/>
    <property type="project" value="InterPro"/>
</dbReference>
<keyword evidence="5" id="KW-1015">Disulfide bond</keyword>